<dbReference type="PANTHER" id="PTHR10283">
    <property type="entry name" value="SOLUTE CARRIER FAMILY 13 MEMBER"/>
    <property type="match status" value="1"/>
</dbReference>
<feature type="transmembrane region" description="Helical" evidence="5">
    <location>
        <begin position="44"/>
        <end position="66"/>
    </location>
</feature>
<comment type="caution">
    <text evidence="6">The sequence shown here is derived from an EMBL/GenBank/DDBJ whole genome shotgun (WGS) entry which is preliminary data.</text>
</comment>
<feature type="transmembrane region" description="Helical" evidence="5">
    <location>
        <begin position="216"/>
        <end position="234"/>
    </location>
</feature>
<reference evidence="6 7" key="1">
    <citation type="submission" date="2019-06" db="EMBL/GenBank/DDBJ databases">
        <title>Martelella lutilitoris sp. nov., isolated from a tidal mudflat.</title>
        <authorList>
            <person name="Kim Y.-J."/>
        </authorList>
    </citation>
    <scope>NUCLEOTIDE SEQUENCE [LARGE SCALE GENOMIC DNA]</scope>
    <source>
        <strain evidence="6 7">GH2-6</strain>
    </source>
</reference>
<dbReference type="EMBL" id="VCLB01000002">
    <property type="protein sequence ID" value="TNB49324.1"/>
    <property type="molecule type" value="Genomic_DNA"/>
</dbReference>
<dbReference type="InterPro" id="IPR001898">
    <property type="entry name" value="SLC13A/DASS"/>
</dbReference>
<evidence type="ECO:0000256" key="2">
    <source>
        <dbReference type="ARBA" id="ARBA00022692"/>
    </source>
</evidence>
<evidence type="ECO:0000313" key="6">
    <source>
        <dbReference type="EMBL" id="TNB49324.1"/>
    </source>
</evidence>
<proteinExistence type="predicted"/>
<feature type="transmembrane region" description="Helical" evidence="5">
    <location>
        <begin position="357"/>
        <end position="379"/>
    </location>
</feature>
<evidence type="ECO:0000256" key="1">
    <source>
        <dbReference type="ARBA" id="ARBA00004141"/>
    </source>
</evidence>
<feature type="transmembrane region" description="Helical" evidence="5">
    <location>
        <begin position="310"/>
        <end position="337"/>
    </location>
</feature>
<dbReference type="RefSeq" id="WP_138747354.1">
    <property type="nucleotide sequence ID" value="NZ_VCLB01000002.1"/>
</dbReference>
<feature type="transmembrane region" description="Helical" evidence="5">
    <location>
        <begin position="254"/>
        <end position="273"/>
    </location>
</feature>
<feature type="transmembrane region" description="Helical" evidence="5">
    <location>
        <begin position="279"/>
        <end position="298"/>
    </location>
</feature>
<dbReference type="GO" id="GO:0005886">
    <property type="term" value="C:plasma membrane"/>
    <property type="evidence" value="ECO:0007669"/>
    <property type="project" value="TreeGrafter"/>
</dbReference>
<feature type="transmembrane region" description="Helical" evidence="5">
    <location>
        <begin position="116"/>
        <end position="135"/>
    </location>
</feature>
<dbReference type="OrthoDB" id="5460483at2"/>
<keyword evidence="2 5" id="KW-0812">Transmembrane</keyword>
<dbReference type="GO" id="GO:0022857">
    <property type="term" value="F:transmembrane transporter activity"/>
    <property type="evidence" value="ECO:0007669"/>
    <property type="project" value="InterPro"/>
</dbReference>
<evidence type="ECO:0000256" key="5">
    <source>
        <dbReference type="SAM" id="Phobius"/>
    </source>
</evidence>
<evidence type="ECO:0000313" key="7">
    <source>
        <dbReference type="Proteomes" id="UP000307874"/>
    </source>
</evidence>
<feature type="transmembrane region" description="Helical" evidence="5">
    <location>
        <begin position="191"/>
        <end position="210"/>
    </location>
</feature>
<keyword evidence="3 5" id="KW-1133">Transmembrane helix</keyword>
<evidence type="ECO:0000256" key="4">
    <source>
        <dbReference type="ARBA" id="ARBA00023136"/>
    </source>
</evidence>
<feature type="transmembrane region" description="Helical" evidence="5">
    <location>
        <begin position="391"/>
        <end position="414"/>
    </location>
</feature>
<protein>
    <submittedName>
        <fullName evidence="6">SLC13 family permease</fullName>
    </submittedName>
</protein>
<dbReference type="Proteomes" id="UP000307874">
    <property type="component" value="Unassembled WGS sequence"/>
</dbReference>
<sequence length="460" mass="49174">MLKYKKIIVAGLAAFALVLALYPQTMMTDDQARTLGLVLVTLSLWATSLVPAYLASLIFIAVALLLRLAPPDVVFSGFHSSAMWLIFTGFLIAAGVRKAGLSERIGSALTARLSHSFTLLIVGIFAVAIVLVFVMPSSLGRFFLLWPIALALAEKLGFSEGTSGRAAVSLATVFACHMPGFALLPSNIPNLVLAGAAQTIYGVDLTYAQYMALHFPILGLIKGLIIIALILRFFPDTPRPLASEEKESALATPLVWRQWYVIAVLVATLAFWMTDTFHGINPAWIGICASIALLMPGLGPVGPEDFDKNVNFGVFLFIAGFLAVGAVVNATGLGIVIAHGMEHVLPLSPGRDFVNFLSLSLMGFVVGIISILSGVPAVLTPMASELSALTGLSLTAVLMTQVIGFSTILFPYQSAPLMVGMQVTEQPVGNMMKILFPLALITAFILVPLDFLWWRLLGVI</sequence>
<feature type="transmembrane region" description="Helical" evidence="5">
    <location>
        <begin position="73"/>
        <end position="96"/>
    </location>
</feature>
<name>A0A5C4JVP3_9HYPH</name>
<feature type="transmembrane region" description="Helical" evidence="5">
    <location>
        <begin position="434"/>
        <end position="454"/>
    </location>
</feature>
<dbReference type="Pfam" id="PF00939">
    <property type="entry name" value="Na_sulph_symp"/>
    <property type="match status" value="1"/>
</dbReference>
<comment type="subcellular location">
    <subcellularLocation>
        <location evidence="1">Membrane</location>
        <topology evidence="1">Multi-pass membrane protein</topology>
    </subcellularLocation>
</comment>
<keyword evidence="7" id="KW-1185">Reference proteome</keyword>
<keyword evidence="4 5" id="KW-0472">Membrane</keyword>
<evidence type="ECO:0000256" key="3">
    <source>
        <dbReference type="ARBA" id="ARBA00022989"/>
    </source>
</evidence>
<accession>A0A5C4JVP3</accession>
<gene>
    <name evidence="6" type="ORF">FF124_04885</name>
</gene>
<dbReference type="AlphaFoldDB" id="A0A5C4JVP3"/>
<organism evidence="6 7">
    <name type="scientific">Martelella lutilitoris</name>
    <dbReference type="NCBI Taxonomy" id="2583532"/>
    <lineage>
        <taxon>Bacteria</taxon>
        <taxon>Pseudomonadati</taxon>
        <taxon>Pseudomonadota</taxon>
        <taxon>Alphaproteobacteria</taxon>
        <taxon>Hyphomicrobiales</taxon>
        <taxon>Aurantimonadaceae</taxon>
        <taxon>Martelella</taxon>
    </lineage>
</organism>